<dbReference type="InterPro" id="IPR037914">
    <property type="entry name" value="SpoVT-AbrB_sf"/>
</dbReference>
<dbReference type="Pfam" id="PF04014">
    <property type="entry name" value="MazE_antitoxin"/>
    <property type="match status" value="1"/>
</dbReference>
<dbReference type="PANTHER" id="PTHR34860">
    <property type="entry name" value="REPRESSOR-LIKE PROTEIN SSO7C3"/>
    <property type="match status" value="1"/>
</dbReference>
<reference evidence="2 3" key="1">
    <citation type="submission" date="2018-06" db="EMBL/GenBank/DDBJ databases">
        <title>Extensive metabolic versatility and redundancy in microbially diverse, dynamic hydrothermal sediments.</title>
        <authorList>
            <person name="Dombrowski N."/>
            <person name="Teske A."/>
            <person name="Baker B.J."/>
        </authorList>
    </citation>
    <scope>NUCLEOTIDE SEQUENCE [LARGE SCALE GENOMIC DNA]</scope>
    <source>
        <strain evidence="2">B34_G17</strain>
    </source>
</reference>
<dbReference type="InterPro" id="IPR007159">
    <property type="entry name" value="SpoVT-AbrB_dom"/>
</dbReference>
<organism evidence="2 3">
    <name type="scientific">Thermoproteota archaeon</name>
    <dbReference type="NCBI Taxonomy" id="2056631"/>
    <lineage>
        <taxon>Archaea</taxon>
        <taxon>Thermoproteota</taxon>
    </lineage>
</organism>
<dbReference type="PANTHER" id="PTHR34860:SF7">
    <property type="entry name" value="TRANSCRIPTION REGULATOR, SPOVT_ABRB FAMILY"/>
    <property type="match status" value="1"/>
</dbReference>
<dbReference type="EMBL" id="QMQX01000026">
    <property type="protein sequence ID" value="RLE52993.1"/>
    <property type="molecule type" value="Genomic_DNA"/>
</dbReference>
<dbReference type="GO" id="GO:0003677">
    <property type="term" value="F:DNA binding"/>
    <property type="evidence" value="ECO:0007669"/>
    <property type="project" value="InterPro"/>
</dbReference>
<evidence type="ECO:0000259" key="1">
    <source>
        <dbReference type="SMART" id="SM00966"/>
    </source>
</evidence>
<sequence length="80" mass="8996">MLEVKVRVGKKRVLVIPKNIAEEVGIREGSIVKLSVQGKNVVIEPEYDAIWLSLRGEKVAKISLKDLEETSLEEQSKHIT</sequence>
<dbReference type="Gene3D" id="2.10.260.10">
    <property type="match status" value="1"/>
</dbReference>
<evidence type="ECO:0000313" key="2">
    <source>
        <dbReference type="EMBL" id="RLE52993.1"/>
    </source>
</evidence>
<dbReference type="AlphaFoldDB" id="A0A497F009"/>
<proteinExistence type="predicted"/>
<protein>
    <recommendedName>
        <fullName evidence="1">SpoVT-AbrB domain-containing protein</fullName>
    </recommendedName>
</protein>
<dbReference type="InterPro" id="IPR052975">
    <property type="entry name" value="Repressor-like_regulatory"/>
</dbReference>
<accession>A0A497F009</accession>
<name>A0A497F009_9CREN</name>
<dbReference type="SMART" id="SM00966">
    <property type="entry name" value="SpoVT_AbrB"/>
    <property type="match status" value="1"/>
</dbReference>
<feature type="domain" description="SpoVT-AbrB" evidence="1">
    <location>
        <begin position="6"/>
        <end position="51"/>
    </location>
</feature>
<dbReference type="NCBIfam" id="TIGR01439">
    <property type="entry name" value="lp_hng_hel_AbrB"/>
    <property type="match status" value="1"/>
</dbReference>
<dbReference type="Proteomes" id="UP000272051">
    <property type="component" value="Unassembled WGS sequence"/>
</dbReference>
<evidence type="ECO:0000313" key="3">
    <source>
        <dbReference type="Proteomes" id="UP000272051"/>
    </source>
</evidence>
<gene>
    <name evidence="2" type="ORF">DRJ33_02225</name>
</gene>
<comment type="caution">
    <text evidence="2">The sequence shown here is derived from an EMBL/GenBank/DDBJ whole genome shotgun (WGS) entry which is preliminary data.</text>
</comment>
<dbReference type="SUPFAM" id="SSF89447">
    <property type="entry name" value="AbrB/MazE/MraZ-like"/>
    <property type="match status" value="1"/>
</dbReference>